<name>A0A926DGU4_9FIRM</name>
<feature type="transmembrane region" description="Helical" evidence="1">
    <location>
        <begin position="355"/>
        <end position="374"/>
    </location>
</feature>
<feature type="transmembrane region" description="Helical" evidence="1">
    <location>
        <begin position="97"/>
        <end position="119"/>
    </location>
</feature>
<protein>
    <submittedName>
        <fullName evidence="2">AbgT family transporter</fullName>
    </submittedName>
</protein>
<evidence type="ECO:0000313" key="2">
    <source>
        <dbReference type="EMBL" id="MBC8536805.1"/>
    </source>
</evidence>
<dbReference type="RefSeq" id="WP_249300722.1">
    <property type="nucleotide sequence ID" value="NZ_JACRSP010000003.1"/>
</dbReference>
<feature type="transmembrane region" description="Helical" evidence="1">
    <location>
        <begin position="126"/>
        <end position="146"/>
    </location>
</feature>
<dbReference type="GO" id="GO:0015558">
    <property type="term" value="F:secondary active p-aminobenzoyl-glutamate transmembrane transporter activity"/>
    <property type="evidence" value="ECO:0007669"/>
    <property type="project" value="InterPro"/>
</dbReference>
<comment type="caution">
    <text evidence="2">The sequence shown here is derived from an EMBL/GenBank/DDBJ whole genome shotgun (WGS) entry which is preliminary data.</text>
</comment>
<organism evidence="2 3">
    <name type="scientific">Feifania hominis</name>
    <dbReference type="NCBI Taxonomy" id="2763660"/>
    <lineage>
        <taxon>Bacteria</taxon>
        <taxon>Bacillati</taxon>
        <taxon>Bacillota</taxon>
        <taxon>Clostridia</taxon>
        <taxon>Eubacteriales</taxon>
        <taxon>Feifaniaceae</taxon>
        <taxon>Feifania</taxon>
    </lineage>
</organism>
<dbReference type="Proteomes" id="UP000620366">
    <property type="component" value="Unassembled WGS sequence"/>
</dbReference>
<dbReference type="EMBL" id="JACRSP010000003">
    <property type="protein sequence ID" value="MBC8536805.1"/>
    <property type="molecule type" value="Genomic_DNA"/>
</dbReference>
<feature type="transmembrane region" description="Helical" evidence="1">
    <location>
        <begin position="444"/>
        <end position="470"/>
    </location>
</feature>
<dbReference type="PANTHER" id="PTHR30282:SF0">
    <property type="entry name" value="P-AMINOBENZOYL-GLUTAMATE TRANSPORT PROTEIN"/>
    <property type="match status" value="1"/>
</dbReference>
<evidence type="ECO:0000313" key="3">
    <source>
        <dbReference type="Proteomes" id="UP000620366"/>
    </source>
</evidence>
<dbReference type="AlphaFoldDB" id="A0A926DGU4"/>
<feature type="transmembrane region" description="Helical" evidence="1">
    <location>
        <begin position="310"/>
        <end position="334"/>
    </location>
</feature>
<feature type="transmembrane region" description="Helical" evidence="1">
    <location>
        <begin position="491"/>
        <end position="511"/>
    </location>
</feature>
<feature type="transmembrane region" description="Helical" evidence="1">
    <location>
        <begin position="278"/>
        <end position="298"/>
    </location>
</feature>
<dbReference type="PANTHER" id="PTHR30282">
    <property type="entry name" value="P-AMINOBENZOYL GLUTAMATE TRANSPORTER"/>
    <property type="match status" value="1"/>
</dbReference>
<feature type="transmembrane region" description="Helical" evidence="1">
    <location>
        <begin position="223"/>
        <end position="241"/>
    </location>
</feature>
<feature type="transmembrane region" description="Helical" evidence="1">
    <location>
        <begin position="152"/>
        <end position="169"/>
    </location>
</feature>
<accession>A0A926DGU4</accession>
<reference evidence="2" key="1">
    <citation type="submission" date="2020-08" db="EMBL/GenBank/DDBJ databases">
        <title>Genome public.</title>
        <authorList>
            <person name="Liu C."/>
            <person name="Sun Q."/>
        </authorList>
    </citation>
    <scope>NUCLEOTIDE SEQUENCE</scope>
    <source>
        <strain evidence="2">BX7</strain>
    </source>
</reference>
<feature type="transmembrane region" description="Helical" evidence="1">
    <location>
        <begin position="394"/>
        <end position="414"/>
    </location>
</feature>
<dbReference type="InterPro" id="IPR004697">
    <property type="entry name" value="AbgT"/>
</dbReference>
<evidence type="ECO:0000256" key="1">
    <source>
        <dbReference type="SAM" id="Phobius"/>
    </source>
</evidence>
<dbReference type="Pfam" id="PF03806">
    <property type="entry name" value="ABG_transport"/>
    <property type="match status" value="1"/>
</dbReference>
<feature type="transmembrane region" description="Helical" evidence="1">
    <location>
        <begin position="176"/>
        <end position="196"/>
    </location>
</feature>
<gene>
    <name evidence="2" type="ORF">H8695_08910</name>
</gene>
<feature type="transmembrane region" description="Helical" evidence="1">
    <location>
        <begin position="421"/>
        <end position="438"/>
    </location>
</feature>
<sequence length="520" mass="55421">MNPNAKSKKPSLFSRFLNGIETVGNRLPHPITLFALFALAVVVISAVCEAFGVSATGEIINTSTMQLEEQTIHAVSLLSRDGIVYMLTQMVNNFTSFAPLGVVLVTMLGVGCAEGSGYLSALLRRAVSVTPKFIVTPMIVFLGVMSNIASDIGYVVLIPIGALVFMAYGRHPMAGLAAAFAGVSGGFSANLMIGTLDPMLAGISTEAAKLVDPLYEVRATDNLYFMFVSTFLIVLLGTIVTDKIVEPRLGAYTGSMDHGMDASAVTAQERRALRAANWTLLVLVVALVALCIPSNSIFRNPETGSLIDKSPLIGGLIPLITLVFFVPSVVYGRVAGVYKGEKDVCNQLSKNMNTMGSYIALVFVAAQFVSFFAYSKLGTILALNGAEALRASGVSGPVLMVLFIIFSALVNLLMGSASAKWTILAPVFVPMFMLLGYSPELTQVAYRIGDSCTNLITPLMSYFAMIVVFAKKYDERSGIGTIISTMVPYTLFFLVGWSALLVVWMLLGLPLGPGANLLLG</sequence>
<proteinExistence type="predicted"/>
<keyword evidence="3" id="KW-1185">Reference proteome</keyword>
<keyword evidence="1" id="KW-1133">Transmembrane helix</keyword>
<keyword evidence="1" id="KW-0472">Membrane</keyword>
<feature type="transmembrane region" description="Helical" evidence="1">
    <location>
        <begin position="33"/>
        <end position="55"/>
    </location>
</feature>
<keyword evidence="1" id="KW-0812">Transmembrane</keyword>
<dbReference type="GO" id="GO:1902604">
    <property type="term" value="P:p-aminobenzoyl-glutamate transmembrane transport"/>
    <property type="evidence" value="ECO:0007669"/>
    <property type="project" value="InterPro"/>
</dbReference>